<gene>
    <name evidence="2" type="ORF">LamDB_48040</name>
</gene>
<sequence length="46" mass="5550">MLFKKEESNMKQDLQTARRNLNSPNIKTRKRALKIIKQHKRNRKSA</sequence>
<reference evidence="2" key="1">
    <citation type="submission" date="2019-12" db="EMBL/GenBank/DDBJ databases">
        <title>Epidemiological and comparative genomic analysis of Bacillus anthracis isolated from northern Vietnam.</title>
        <authorList>
            <person name="Hoang T.T.H."/>
            <person name="Dang D.A."/>
            <person name="Pham M.H."/>
            <person name="Luong M.H."/>
            <person name="Tran N.D."/>
            <person name="Nguyen T.H."/>
            <person name="Nguyen T.T."/>
            <person name="Inoue S."/>
            <person name="Morikawa S."/>
            <person name="Okutani A."/>
        </authorList>
    </citation>
    <scope>NUCLEOTIDE SEQUENCE</scope>
    <source>
        <strain evidence="2">LamDB</strain>
    </source>
</reference>
<feature type="region of interest" description="Disordered" evidence="1">
    <location>
        <begin position="1"/>
        <end position="46"/>
    </location>
</feature>
<protein>
    <recommendedName>
        <fullName evidence="3">Metal homeostasis protein</fullName>
    </recommendedName>
</protein>
<feature type="compositionally biased region" description="Basic and acidic residues" evidence="1">
    <location>
        <begin position="1"/>
        <end position="10"/>
    </location>
</feature>
<accession>A0A640MY79</accession>
<evidence type="ECO:0000313" key="2">
    <source>
        <dbReference type="EMBL" id="GEU18662.1"/>
    </source>
</evidence>
<evidence type="ECO:0000256" key="1">
    <source>
        <dbReference type="SAM" id="MobiDB-lite"/>
    </source>
</evidence>
<proteinExistence type="predicted"/>
<dbReference type="EMBL" id="BLEX01000010">
    <property type="protein sequence ID" value="GEU18662.1"/>
    <property type="molecule type" value="Genomic_DNA"/>
</dbReference>
<dbReference type="NCBIfam" id="NF038026">
    <property type="entry name" value="RsaX20_sORF"/>
    <property type="match status" value="1"/>
</dbReference>
<feature type="compositionally biased region" description="Basic residues" evidence="1">
    <location>
        <begin position="27"/>
        <end position="46"/>
    </location>
</feature>
<feature type="compositionally biased region" description="Polar residues" evidence="1">
    <location>
        <begin position="11"/>
        <end position="26"/>
    </location>
</feature>
<evidence type="ECO:0008006" key="3">
    <source>
        <dbReference type="Google" id="ProtNLM"/>
    </source>
</evidence>
<name>A0A640MY79_BACAN</name>
<reference evidence="2" key="2">
    <citation type="submission" date="2019-12" db="EMBL/GenBank/DDBJ databases">
        <authorList>
            <person name="Hoang T.H.H."/>
            <person name="Okutani A."/>
        </authorList>
    </citation>
    <scope>NUCLEOTIDE SEQUENCE</scope>
    <source>
        <strain evidence="2">LamDB</strain>
    </source>
</reference>
<organism evidence="2">
    <name type="scientific">Bacillus anthracis</name>
    <name type="common">anthrax bacterium</name>
    <dbReference type="NCBI Taxonomy" id="1392"/>
    <lineage>
        <taxon>Bacteria</taxon>
        <taxon>Bacillati</taxon>
        <taxon>Bacillota</taxon>
        <taxon>Bacilli</taxon>
        <taxon>Bacillales</taxon>
        <taxon>Bacillaceae</taxon>
        <taxon>Bacillus</taxon>
        <taxon>Bacillus cereus group</taxon>
    </lineage>
</organism>
<comment type="caution">
    <text evidence="2">The sequence shown here is derived from an EMBL/GenBank/DDBJ whole genome shotgun (WGS) entry which is preliminary data.</text>
</comment>
<dbReference type="InterPro" id="IPR049844">
    <property type="entry name" value="RsaX20-like"/>
</dbReference>
<dbReference type="AlphaFoldDB" id="A0A640MY79"/>